<dbReference type="EMBL" id="JAMKOV010000001">
    <property type="protein sequence ID" value="KAI8044246.1"/>
    <property type="molecule type" value="Genomic_DNA"/>
</dbReference>
<keyword evidence="1" id="KW-0812">Transmembrane</keyword>
<name>A0A9P9YW82_9MUSC</name>
<feature type="transmembrane region" description="Helical" evidence="1">
    <location>
        <begin position="12"/>
        <end position="30"/>
    </location>
</feature>
<reference evidence="2" key="1">
    <citation type="journal article" date="2023" name="Genome Biol. Evol.">
        <title>Long-read-based Genome Assembly of Drosophila gunungcola Reveals Fewer Chemosensory Genes in Flower-breeding Species.</title>
        <authorList>
            <person name="Negi A."/>
            <person name="Liao B.Y."/>
            <person name="Yeh S.D."/>
        </authorList>
    </citation>
    <scope>NUCLEOTIDE SEQUENCE</scope>
    <source>
        <strain evidence="2">Sukarami</strain>
    </source>
</reference>
<dbReference type="AlphaFoldDB" id="A0A9P9YW82"/>
<proteinExistence type="predicted"/>
<keyword evidence="1" id="KW-0472">Membrane</keyword>
<organism evidence="2 3">
    <name type="scientific">Drosophila gunungcola</name>
    <name type="common">fruit fly</name>
    <dbReference type="NCBI Taxonomy" id="103775"/>
    <lineage>
        <taxon>Eukaryota</taxon>
        <taxon>Metazoa</taxon>
        <taxon>Ecdysozoa</taxon>
        <taxon>Arthropoda</taxon>
        <taxon>Hexapoda</taxon>
        <taxon>Insecta</taxon>
        <taxon>Pterygota</taxon>
        <taxon>Neoptera</taxon>
        <taxon>Endopterygota</taxon>
        <taxon>Diptera</taxon>
        <taxon>Brachycera</taxon>
        <taxon>Muscomorpha</taxon>
        <taxon>Ephydroidea</taxon>
        <taxon>Drosophilidae</taxon>
        <taxon>Drosophila</taxon>
        <taxon>Sophophora</taxon>
    </lineage>
</organism>
<keyword evidence="1" id="KW-1133">Transmembrane helix</keyword>
<accession>A0A9P9YW82</accession>
<evidence type="ECO:0000313" key="2">
    <source>
        <dbReference type="EMBL" id="KAI8044246.1"/>
    </source>
</evidence>
<gene>
    <name evidence="2" type="ORF">M5D96_000397</name>
</gene>
<evidence type="ECO:0000256" key="1">
    <source>
        <dbReference type="SAM" id="Phobius"/>
    </source>
</evidence>
<feature type="non-terminal residue" evidence="2">
    <location>
        <position position="1"/>
    </location>
</feature>
<dbReference type="Proteomes" id="UP001059596">
    <property type="component" value="Chromosome 3R"/>
</dbReference>
<comment type="caution">
    <text evidence="2">The sequence shown here is derived from an EMBL/GenBank/DDBJ whole genome shotgun (WGS) entry which is preliminary data.</text>
</comment>
<protein>
    <submittedName>
        <fullName evidence="2">Uncharacterized protein</fullName>
    </submittedName>
</protein>
<evidence type="ECO:0000313" key="3">
    <source>
        <dbReference type="Proteomes" id="UP001059596"/>
    </source>
</evidence>
<sequence length="68" mass="7629">VYGRNICQLGGSWQTVGIVFVFCVLCASALDLHRDIQRYTTSQLFAHMAIIQSRKRATAIGERRTATK</sequence>
<keyword evidence="3" id="KW-1185">Reference proteome</keyword>